<dbReference type="Proteomes" id="UP000322077">
    <property type="component" value="Unassembled WGS sequence"/>
</dbReference>
<proteinExistence type="predicted"/>
<keyword evidence="2" id="KW-1185">Reference proteome</keyword>
<dbReference type="AlphaFoldDB" id="A0A5D9C1B0"/>
<evidence type="ECO:0000313" key="1">
    <source>
        <dbReference type="EMBL" id="TZG25638.1"/>
    </source>
</evidence>
<reference evidence="1 2" key="1">
    <citation type="submission" date="2019-08" db="EMBL/GenBank/DDBJ databases">
        <authorList>
            <person name="Wang G."/>
            <person name="Xu Z."/>
        </authorList>
    </citation>
    <scope>NUCLEOTIDE SEQUENCE [LARGE SCALE GENOMIC DNA]</scope>
    <source>
        <strain evidence="1 2">ZX</strain>
    </source>
</reference>
<organism evidence="1 2">
    <name type="scientific">Sphingomonas montanisoli</name>
    <dbReference type="NCBI Taxonomy" id="2606412"/>
    <lineage>
        <taxon>Bacteria</taxon>
        <taxon>Pseudomonadati</taxon>
        <taxon>Pseudomonadota</taxon>
        <taxon>Alphaproteobacteria</taxon>
        <taxon>Sphingomonadales</taxon>
        <taxon>Sphingomonadaceae</taxon>
        <taxon>Sphingomonas</taxon>
    </lineage>
</organism>
<accession>A0A5D9C1B0</accession>
<dbReference type="RefSeq" id="WP_149522446.1">
    <property type="nucleotide sequence ID" value="NZ_VTOU01000003.1"/>
</dbReference>
<dbReference type="EMBL" id="VTOU01000003">
    <property type="protein sequence ID" value="TZG25638.1"/>
    <property type="molecule type" value="Genomic_DNA"/>
</dbReference>
<evidence type="ECO:0000313" key="2">
    <source>
        <dbReference type="Proteomes" id="UP000322077"/>
    </source>
</evidence>
<comment type="caution">
    <text evidence="1">The sequence shown here is derived from an EMBL/GenBank/DDBJ whole genome shotgun (WGS) entry which is preliminary data.</text>
</comment>
<protein>
    <submittedName>
        <fullName evidence="1">Uncharacterized protein</fullName>
    </submittedName>
</protein>
<gene>
    <name evidence="1" type="ORF">FYJ91_11475</name>
</gene>
<sequence>MDIPPWHFRTTIASPLQAESPITTLRDAVQTYFELPLTARARAVVTVVEPDHEGELSSAELDALIDQLPPLA</sequence>
<name>A0A5D9C1B0_9SPHN</name>